<proteinExistence type="predicted"/>
<dbReference type="Proteomes" id="UP000747542">
    <property type="component" value="Unassembled WGS sequence"/>
</dbReference>
<feature type="region of interest" description="Disordered" evidence="1">
    <location>
        <begin position="1"/>
        <end position="36"/>
    </location>
</feature>
<accession>A0A8J5JHM2</accession>
<feature type="region of interest" description="Disordered" evidence="1">
    <location>
        <begin position="63"/>
        <end position="98"/>
    </location>
</feature>
<organism evidence="2 3">
    <name type="scientific">Homarus americanus</name>
    <name type="common">American lobster</name>
    <dbReference type="NCBI Taxonomy" id="6706"/>
    <lineage>
        <taxon>Eukaryota</taxon>
        <taxon>Metazoa</taxon>
        <taxon>Ecdysozoa</taxon>
        <taxon>Arthropoda</taxon>
        <taxon>Crustacea</taxon>
        <taxon>Multicrustacea</taxon>
        <taxon>Malacostraca</taxon>
        <taxon>Eumalacostraca</taxon>
        <taxon>Eucarida</taxon>
        <taxon>Decapoda</taxon>
        <taxon>Pleocyemata</taxon>
        <taxon>Astacidea</taxon>
        <taxon>Nephropoidea</taxon>
        <taxon>Nephropidae</taxon>
        <taxon>Homarus</taxon>
    </lineage>
</organism>
<sequence length="98" mass="10718">MGKNKLHTKNPFKSGNPIYRKAGTGAPRKAKGKVKPVKTNLKQLKIANKEAVLSLDKRLGSFHEAMQKKGTSSTAEQPVKPTEKGEPPVDMEEAAQEH</sequence>
<feature type="compositionally biased region" description="Acidic residues" evidence="1">
    <location>
        <begin position="89"/>
        <end position="98"/>
    </location>
</feature>
<evidence type="ECO:0000313" key="3">
    <source>
        <dbReference type="Proteomes" id="UP000747542"/>
    </source>
</evidence>
<dbReference type="InterPro" id="IPR031389">
    <property type="entry name" value="RBIS"/>
</dbReference>
<evidence type="ECO:0000313" key="2">
    <source>
        <dbReference type="EMBL" id="KAG7155755.1"/>
    </source>
</evidence>
<dbReference type="EMBL" id="JAHLQT010040691">
    <property type="protein sequence ID" value="KAG7155755.1"/>
    <property type="molecule type" value="Genomic_DNA"/>
</dbReference>
<dbReference type="AlphaFoldDB" id="A0A8J5JHM2"/>
<keyword evidence="3" id="KW-1185">Reference proteome</keyword>
<evidence type="ECO:0000256" key="1">
    <source>
        <dbReference type="SAM" id="MobiDB-lite"/>
    </source>
</evidence>
<protein>
    <submittedName>
        <fullName evidence="2">Uncharacterized protein</fullName>
    </submittedName>
</protein>
<gene>
    <name evidence="2" type="ORF">Hamer_G022161</name>
</gene>
<reference evidence="2" key="1">
    <citation type="journal article" date="2021" name="Sci. Adv.">
        <title>The American lobster genome reveals insights on longevity, neural, and immune adaptations.</title>
        <authorList>
            <person name="Polinski J.M."/>
            <person name="Zimin A.V."/>
            <person name="Clark K.F."/>
            <person name="Kohn A.B."/>
            <person name="Sadowski N."/>
            <person name="Timp W."/>
            <person name="Ptitsyn A."/>
            <person name="Khanna P."/>
            <person name="Romanova D.Y."/>
            <person name="Williams P."/>
            <person name="Greenwood S.J."/>
            <person name="Moroz L.L."/>
            <person name="Walt D.R."/>
            <person name="Bodnar A.G."/>
        </authorList>
    </citation>
    <scope>NUCLEOTIDE SEQUENCE</scope>
    <source>
        <strain evidence="2">GMGI-L3</strain>
    </source>
</reference>
<feature type="compositionally biased region" description="Basic residues" evidence="1">
    <location>
        <begin position="1"/>
        <end position="10"/>
    </location>
</feature>
<comment type="caution">
    <text evidence="2">The sequence shown here is derived from an EMBL/GenBank/DDBJ whole genome shotgun (WGS) entry which is preliminary data.</text>
</comment>
<name>A0A8J5JHM2_HOMAM</name>
<dbReference type="Pfam" id="PF15679">
    <property type="entry name" value="DUF4665"/>
    <property type="match status" value="1"/>
</dbReference>
<dbReference type="GO" id="GO:0042254">
    <property type="term" value="P:ribosome biogenesis"/>
    <property type="evidence" value="ECO:0007669"/>
    <property type="project" value="InterPro"/>
</dbReference>